<dbReference type="PANTHER" id="PTHR34352">
    <property type="entry name" value="PROTEIN YHFA"/>
    <property type="match status" value="1"/>
</dbReference>
<name>A0A1Z3NAB4_BDEBC</name>
<dbReference type="OrthoDB" id="9804010at2"/>
<dbReference type="EMBL" id="CP020946">
    <property type="protein sequence ID" value="ASD64418.1"/>
    <property type="molecule type" value="Genomic_DNA"/>
</dbReference>
<proteinExistence type="predicted"/>
<dbReference type="InterPro" id="IPR003718">
    <property type="entry name" value="OsmC/Ohr_fam"/>
</dbReference>
<dbReference type="RefSeq" id="WP_088565888.1">
    <property type="nucleotide sequence ID" value="NZ_CP020946.1"/>
</dbReference>
<dbReference type="Gene3D" id="3.30.300.20">
    <property type="match status" value="1"/>
</dbReference>
<dbReference type="InterPro" id="IPR015946">
    <property type="entry name" value="KH_dom-like_a/b"/>
</dbReference>
<dbReference type="Proteomes" id="UP000197003">
    <property type="component" value="Chromosome"/>
</dbReference>
<organism evidence="1 2">
    <name type="scientific">Bdellovibrio bacteriovorus</name>
    <dbReference type="NCBI Taxonomy" id="959"/>
    <lineage>
        <taxon>Bacteria</taxon>
        <taxon>Pseudomonadati</taxon>
        <taxon>Bdellovibrionota</taxon>
        <taxon>Bdellovibrionia</taxon>
        <taxon>Bdellovibrionales</taxon>
        <taxon>Pseudobdellovibrionaceae</taxon>
        <taxon>Bdellovibrio</taxon>
    </lineage>
</organism>
<sequence>MRAQVKRVDGHHFRFNVRGMEGDIDVTAPDQTPQGPTPKEMLLAALCCCTGTDVIDLMAKFQVQYESFELEAKAPLTDKHPKVFSRIDLSYQVKGPAIDATQVAEAAKRSTHQYSGTAAMLSKACPIFYSVWVNGEKVAEDQVQFVSI</sequence>
<dbReference type="AlphaFoldDB" id="A0A1Z3NAB4"/>
<accession>A0A1Z3NAB4</accession>
<evidence type="ECO:0000313" key="2">
    <source>
        <dbReference type="Proteomes" id="UP000197003"/>
    </source>
</evidence>
<gene>
    <name evidence="1" type="ORF">B9G79_12995</name>
</gene>
<dbReference type="PANTHER" id="PTHR34352:SF1">
    <property type="entry name" value="PROTEIN YHFA"/>
    <property type="match status" value="1"/>
</dbReference>
<reference evidence="1 2" key="1">
    <citation type="submission" date="2017-04" db="EMBL/GenBank/DDBJ databases">
        <title>Whole genome sequence of Bdellovibrio bacteriovorus strain SSB218315.</title>
        <authorList>
            <person name="Oyedara O."/>
            <person name="Rodriguez-Perez M.A."/>
        </authorList>
    </citation>
    <scope>NUCLEOTIDE SEQUENCE [LARGE SCALE GENOMIC DNA]</scope>
    <source>
        <strain evidence="1 2">SSB218315</strain>
    </source>
</reference>
<evidence type="ECO:0008006" key="3">
    <source>
        <dbReference type="Google" id="ProtNLM"/>
    </source>
</evidence>
<protein>
    <recommendedName>
        <fullName evidence="3">Osmotically inducible protein OsmC</fullName>
    </recommendedName>
</protein>
<dbReference type="InterPro" id="IPR036102">
    <property type="entry name" value="OsmC/Ohrsf"/>
</dbReference>
<evidence type="ECO:0000313" key="1">
    <source>
        <dbReference type="EMBL" id="ASD64418.1"/>
    </source>
</evidence>
<dbReference type="SUPFAM" id="SSF82784">
    <property type="entry name" value="OsmC-like"/>
    <property type="match status" value="1"/>
</dbReference>
<dbReference type="Pfam" id="PF02566">
    <property type="entry name" value="OsmC"/>
    <property type="match status" value="1"/>
</dbReference>